<evidence type="ECO:0000313" key="2">
    <source>
        <dbReference type="Proteomes" id="UP000593564"/>
    </source>
</evidence>
<dbReference type="PANTHER" id="PTHR48045">
    <property type="entry name" value="UDP-GLYCOSYLTRANSFERASE 72B1"/>
    <property type="match status" value="1"/>
</dbReference>
<reference evidence="1 2" key="2">
    <citation type="submission" date="2020-07" db="EMBL/GenBank/DDBJ databases">
        <title>Genome assembly of wild tea tree DASZ reveals pedigree and selection history of tea varieties.</title>
        <authorList>
            <person name="Zhang W."/>
        </authorList>
    </citation>
    <scope>NUCLEOTIDE SEQUENCE [LARGE SCALE GENOMIC DNA]</scope>
    <source>
        <strain evidence="2">cv. G240</strain>
        <tissue evidence="1">Leaf</tissue>
    </source>
</reference>
<protein>
    <submittedName>
        <fullName evidence="1">Uncharacterized protein</fullName>
    </submittedName>
</protein>
<dbReference type="AlphaFoldDB" id="A0A7J7HLI8"/>
<reference evidence="2" key="1">
    <citation type="journal article" date="2020" name="Nat. Commun.">
        <title>Genome assembly of wild tea tree DASZ reveals pedigree and selection history of tea varieties.</title>
        <authorList>
            <person name="Zhang W."/>
            <person name="Zhang Y."/>
            <person name="Qiu H."/>
            <person name="Guo Y."/>
            <person name="Wan H."/>
            <person name="Zhang X."/>
            <person name="Scossa F."/>
            <person name="Alseekh S."/>
            <person name="Zhang Q."/>
            <person name="Wang P."/>
            <person name="Xu L."/>
            <person name="Schmidt M.H."/>
            <person name="Jia X."/>
            <person name="Li D."/>
            <person name="Zhu A."/>
            <person name="Guo F."/>
            <person name="Chen W."/>
            <person name="Ni D."/>
            <person name="Usadel B."/>
            <person name="Fernie A.R."/>
            <person name="Wen W."/>
        </authorList>
    </citation>
    <scope>NUCLEOTIDE SEQUENCE [LARGE SCALE GENOMIC DNA]</scope>
    <source>
        <strain evidence="2">cv. G240</strain>
    </source>
</reference>
<dbReference type="Proteomes" id="UP000593564">
    <property type="component" value="Unassembled WGS sequence"/>
</dbReference>
<proteinExistence type="predicted"/>
<accession>A0A7J7HLI8</accession>
<dbReference type="EMBL" id="JACBKZ010000004">
    <property type="protein sequence ID" value="KAF5952854.1"/>
    <property type="molecule type" value="Genomic_DNA"/>
</dbReference>
<comment type="caution">
    <text evidence="1">The sequence shown here is derived from an EMBL/GenBank/DDBJ whole genome shotgun (WGS) entry which is preliminary data.</text>
</comment>
<keyword evidence="2" id="KW-1185">Reference proteome</keyword>
<organism evidence="1 2">
    <name type="scientific">Camellia sinensis</name>
    <name type="common">Tea plant</name>
    <name type="synonym">Thea sinensis</name>
    <dbReference type="NCBI Taxonomy" id="4442"/>
    <lineage>
        <taxon>Eukaryota</taxon>
        <taxon>Viridiplantae</taxon>
        <taxon>Streptophyta</taxon>
        <taxon>Embryophyta</taxon>
        <taxon>Tracheophyta</taxon>
        <taxon>Spermatophyta</taxon>
        <taxon>Magnoliopsida</taxon>
        <taxon>eudicotyledons</taxon>
        <taxon>Gunneridae</taxon>
        <taxon>Pentapetalae</taxon>
        <taxon>asterids</taxon>
        <taxon>Ericales</taxon>
        <taxon>Theaceae</taxon>
        <taxon>Camellia</taxon>
    </lineage>
</organism>
<dbReference type="PANTHER" id="PTHR48045:SF11">
    <property type="entry name" value="UDP-GLYCOSYLTRANSFERASE 72B1"/>
    <property type="match status" value="1"/>
</dbReference>
<dbReference type="Gene3D" id="3.40.50.2000">
    <property type="entry name" value="Glycogen Phosphorylase B"/>
    <property type="match status" value="2"/>
</dbReference>
<sequence length="134" mass="14673">MINKTVTGKYRDLPGLIQFPGCVPVHGRDLPDPVQDWSNKAYKGLIGNFKQYGLAEGIIVNTFVDMEEGAIKALLVDEPGKPPVYTIGPLIQTGLSERTQGRGLVVPSWHRKSTVLSHCVTGEFLTLCMEFDSG</sequence>
<dbReference type="SUPFAM" id="SSF53756">
    <property type="entry name" value="UDP-Glycosyltransferase/glycogen phosphorylase"/>
    <property type="match status" value="1"/>
</dbReference>
<evidence type="ECO:0000313" key="1">
    <source>
        <dbReference type="EMBL" id="KAF5952854.1"/>
    </source>
</evidence>
<gene>
    <name evidence="1" type="ORF">HYC85_010798</name>
</gene>
<name>A0A7J7HLI8_CAMSI</name>